<proteinExistence type="predicted"/>
<feature type="transmembrane region" description="Helical" evidence="1">
    <location>
        <begin position="16"/>
        <end position="38"/>
    </location>
</feature>
<comment type="caution">
    <text evidence="2">The sequence shown here is derived from an EMBL/GenBank/DDBJ whole genome shotgun (WGS) entry which is preliminary data.</text>
</comment>
<evidence type="ECO:0000313" key="2">
    <source>
        <dbReference type="EMBL" id="MEL1249080.1"/>
    </source>
</evidence>
<accession>A0ABU9I9I3</accession>
<gene>
    <name evidence="2" type="ORF">AAEO60_00190</name>
</gene>
<organism evidence="2 3">
    <name type="scientific">Aurantiacibacter gilvus</name>
    <dbReference type="NCBI Taxonomy" id="3139141"/>
    <lineage>
        <taxon>Bacteria</taxon>
        <taxon>Pseudomonadati</taxon>
        <taxon>Pseudomonadota</taxon>
        <taxon>Alphaproteobacteria</taxon>
        <taxon>Sphingomonadales</taxon>
        <taxon>Erythrobacteraceae</taxon>
        <taxon>Aurantiacibacter</taxon>
    </lineage>
</organism>
<reference evidence="2 3" key="1">
    <citation type="submission" date="2024-04" db="EMBL/GenBank/DDBJ databases">
        <title>Aurantiacibacter sp. DGU6 16S ribosomal RNA gene Genome sequencing and assembly.</title>
        <authorList>
            <person name="Park S."/>
        </authorList>
    </citation>
    <scope>NUCLEOTIDE SEQUENCE [LARGE SCALE GENOMIC DNA]</scope>
    <source>
        <strain evidence="2 3">DGU6</strain>
    </source>
</reference>
<name>A0ABU9I9I3_9SPHN</name>
<dbReference type="RefSeq" id="WP_341671621.1">
    <property type="nucleotide sequence ID" value="NZ_JBBYHV010000001.1"/>
</dbReference>
<keyword evidence="1" id="KW-0812">Transmembrane</keyword>
<dbReference type="EMBL" id="JBBYHV010000001">
    <property type="protein sequence ID" value="MEL1249080.1"/>
    <property type="molecule type" value="Genomic_DNA"/>
</dbReference>
<sequence length="271" mass="30142">MARRTTRVARRKQRKTAWAIVFIIVVIGVIGAAGAWFLTEKSKLQSVDENLCPPEPSAYTVVIVDVTDPLTLAQRQDLRNRLDEVRASLGVEAQIAFFAVNAADEELLHPIITRCNPGTAQDFSELDRDLDSIQLTYENDFVAPITAAYERIFEASGSDRSPIMQSIQSVNLTELQAAQALGKPRTIVLISDLLQNTENLSFYGGLPTADEVMRNPDFVNARTNLAGVRMELWMLQRSDFRASQPRALPELWNILLQEQGALSVEADRISG</sequence>
<keyword evidence="1" id="KW-1133">Transmembrane helix</keyword>
<keyword evidence="1" id="KW-0472">Membrane</keyword>
<protein>
    <submittedName>
        <fullName evidence="2">Uncharacterized protein</fullName>
    </submittedName>
</protein>
<dbReference type="Proteomes" id="UP001497045">
    <property type="component" value="Unassembled WGS sequence"/>
</dbReference>
<evidence type="ECO:0000313" key="3">
    <source>
        <dbReference type="Proteomes" id="UP001497045"/>
    </source>
</evidence>
<keyword evidence="3" id="KW-1185">Reference proteome</keyword>
<evidence type="ECO:0000256" key="1">
    <source>
        <dbReference type="SAM" id="Phobius"/>
    </source>
</evidence>